<organism evidence="2 3">
    <name type="scientific">Enterovibrio norvegicus FF-454</name>
    <dbReference type="NCBI Taxonomy" id="1185651"/>
    <lineage>
        <taxon>Bacteria</taxon>
        <taxon>Pseudomonadati</taxon>
        <taxon>Pseudomonadota</taxon>
        <taxon>Gammaproteobacteria</taxon>
        <taxon>Vibrionales</taxon>
        <taxon>Vibrionaceae</taxon>
        <taxon>Enterovibrio</taxon>
    </lineage>
</organism>
<dbReference type="PANTHER" id="PTHR48079:SF6">
    <property type="entry name" value="NAD(P)-BINDING DOMAIN-CONTAINING PROTEIN-RELATED"/>
    <property type="match status" value="1"/>
</dbReference>
<dbReference type="Gene3D" id="3.40.50.720">
    <property type="entry name" value="NAD(P)-binding Rossmann-like Domain"/>
    <property type="match status" value="1"/>
</dbReference>
<evidence type="ECO:0000259" key="1">
    <source>
        <dbReference type="Pfam" id="PF01370"/>
    </source>
</evidence>
<accession>A0A1E5C2D3</accession>
<evidence type="ECO:0000313" key="2">
    <source>
        <dbReference type="EMBL" id="OEE59666.1"/>
    </source>
</evidence>
<dbReference type="InterPro" id="IPR051783">
    <property type="entry name" value="NAD(P)-dependent_oxidoreduct"/>
</dbReference>
<proteinExistence type="predicted"/>
<dbReference type="EMBL" id="AJWN02000080">
    <property type="protein sequence ID" value="OEE59666.1"/>
    <property type="molecule type" value="Genomic_DNA"/>
</dbReference>
<dbReference type="SUPFAM" id="SSF51735">
    <property type="entry name" value="NAD(P)-binding Rossmann-fold domains"/>
    <property type="match status" value="1"/>
</dbReference>
<sequence>MPKPYKTVSVCGCGWLGLALAENLVKDGIDVQGTKRSKEAAFDLSKKGIHGVVFDIYDQNRHSGEISEANSSSLFGSDVFVANIPPGRRTFDRTEFVVAMKSLVDRAKAGGTQQFIFISTTSVYGQAQGKISEDSVCHPNTESGIAHREIERYILEAFPNGGVVLRLSGLVGASRHPAKHMAGRTGITGGKDPVNLIHRDDCIRAISAIMKQQLGGETLHLSALDHPTRSDFYRWAAQAMGLPQPEFIEDGGEGKWISSDVTLQRLGMTLRYPSPYDMPLPALDS</sequence>
<dbReference type="InterPro" id="IPR001509">
    <property type="entry name" value="Epimerase_deHydtase"/>
</dbReference>
<reference evidence="2 3" key="1">
    <citation type="journal article" date="2012" name="Science">
        <title>Ecological populations of bacteria act as socially cohesive units of antibiotic production and resistance.</title>
        <authorList>
            <person name="Cordero O.X."/>
            <person name="Wildschutte H."/>
            <person name="Kirkup B."/>
            <person name="Proehl S."/>
            <person name="Ngo L."/>
            <person name="Hussain F."/>
            <person name="Le Roux F."/>
            <person name="Mincer T."/>
            <person name="Polz M.F."/>
        </authorList>
    </citation>
    <scope>NUCLEOTIDE SEQUENCE [LARGE SCALE GENOMIC DNA]</scope>
    <source>
        <strain evidence="2 3">FF-454</strain>
    </source>
</reference>
<dbReference type="GO" id="GO:0005737">
    <property type="term" value="C:cytoplasm"/>
    <property type="evidence" value="ECO:0007669"/>
    <property type="project" value="TreeGrafter"/>
</dbReference>
<dbReference type="Pfam" id="PF01370">
    <property type="entry name" value="Epimerase"/>
    <property type="match status" value="1"/>
</dbReference>
<name>A0A1E5C2D3_9GAMM</name>
<dbReference type="Proteomes" id="UP000095039">
    <property type="component" value="Unassembled WGS sequence"/>
</dbReference>
<comment type="caution">
    <text evidence="2">The sequence shown here is derived from an EMBL/GenBank/DDBJ whole genome shotgun (WGS) entry which is preliminary data.</text>
</comment>
<dbReference type="RefSeq" id="WP_016960476.1">
    <property type="nucleotide sequence ID" value="NZ_AJWN02000080.1"/>
</dbReference>
<evidence type="ECO:0000313" key="3">
    <source>
        <dbReference type="Proteomes" id="UP000095039"/>
    </source>
</evidence>
<dbReference type="CDD" id="cd05266">
    <property type="entry name" value="SDR_a4"/>
    <property type="match status" value="1"/>
</dbReference>
<feature type="domain" description="NAD-dependent epimerase/dehydratase" evidence="1">
    <location>
        <begin position="14"/>
        <end position="211"/>
    </location>
</feature>
<dbReference type="AlphaFoldDB" id="A0A1E5C2D3"/>
<protein>
    <submittedName>
        <fullName evidence="2">NAD(P)-dependent oxidoreductase</fullName>
    </submittedName>
</protein>
<dbReference type="PANTHER" id="PTHR48079">
    <property type="entry name" value="PROTEIN YEEZ"/>
    <property type="match status" value="1"/>
</dbReference>
<dbReference type="GO" id="GO:0004029">
    <property type="term" value="F:aldehyde dehydrogenase (NAD+) activity"/>
    <property type="evidence" value="ECO:0007669"/>
    <property type="project" value="TreeGrafter"/>
</dbReference>
<keyword evidence="3" id="KW-1185">Reference proteome</keyword>
<gene>
    <name evidence="2" type="ORF">A1OK_13435</name>
</gene>
<dbReference type="InterPro" id="IPR036291">
    <property type="entry name" value="NAD(P)-bd_dom_sf"/>
</dbReference>